<feature type="compositionally biased region" description="Basic residues" evidence="1">
    <location>
        <begin position="340"/>
        <end position="350"/>
    </location>
</feature>
<evidence type="ECO:0008006" key="4">
    <source>
        <dbReference type="Google" id="ProtNLM"/>
    </source>
</evidence>
<dbReference type="Proteomes" id="UP000238954">
    <property type="component" value="Chromosome"/>
</dbReference>
<feature type="region of interest" description="Disordered" evidence="1">
    <location>
        <begin position="327"/>
        <end position="350"/>
    </location>
</feature>
<sequence>MAKKKVRIFYSWQSDSPSETNHNGIRNALRKAMRQLKPQYPDLTLILDEATRETSGSFNIATEIIEKLGRADIVIADITSVTSPRAKRPCPNPNVSYELGYAVGQVGWNRIILLFNTALAKFPGDLPFDFNQNRASPYALKEGASPTDREKLVGLAFVSIKAVLDLNPKRPSELKGVPREKIEHDHDVKKMKWLMESLHLPTIDELIENIPQRISNRSIWHWENFNGIVENSLFELYDPALKNLVARFHRAWLRALSHDEHYVDNKGSTASIFHHEHRQALRGDEKGAWADILDAREEMRFTLDAILERLRSAYHKVDISKSNRKAHRGYIEQYTDPPPKKGKGRDRKKK</sequence>
<evidence type="ECO:0000313" key="2">
    <source>
        <dbReference type="EMBL" id="PQM26741.1"/>
    </source>
</evidence>
<dbReference type="OrthoDB" id="8910972at2"/>
<gene>
    <name evidence="2" type="ORF">CVO77_17215</name>
</gene>
<dbReference type="EMBL" id="PHFW01000003">
    <property type="protein sequence ID" value="PQM26741.1"/>
    <property type="molecule type" value="Genomic_DNA"/>
</dbReference>
<organism evidence="2 3">
    <name type="scientific">Sphingopyxis lindanitolerans</name>
    <dbReference type="NCBI Taxonomy" id="2054227"/>
    <lineage>
        <taxon>Bacteria</taxon>
        <taxon>Pseudomonadati</taxon>
        <taxon>Pseudomonadota</taxon>
        <taxon>Alphaproteobacteria</taxon>
        <taxon>Sphingomonadales</taxon>
        <taxon>Sphingomonadaceae</taxon>
        <taxon>Sphingopyxis</taxon>
    </lineage>
</organism>
<evidence type="ECO:0000256" key="1">
    <source>
        <dbReference type="SAM" id="MobiDB-lite"/>
    </source>
</evidence>
<name>A0A2S8B2V1_9SPHN</name>
<evidence type="ECO:0000313" key="3">
    <source>
        <dbReference type="Proteomes" id="UP000238954"/>
    </source>
</evidence>
<reference evidence="3" key="1">
    <citation type="submission" date="2017-11" db="EMBL/GenBank/DDBJ databases">
        <title>The complete genome sequence of Sphingopyxis pomeranensis sp. nov. strain WS5A3p.</title>
        <authorList>
            <person name="Kaminski M.A."/>
        </authorList>
    </citation>
    <scope>NUCLEOTIDE SEQUENCE [LARGE SCALE GENOMIC DNA]</scope>
    <source>
        <strain evidence="3">WS5A3p</strain>
    </source>
</reference>
<keyword evidence="3" id="KW-1185">Reference proteome</keyword>
<dbReference type="AlphaFoldDB" id="A0A2S8B2V1"/>
<protein>
    <recommendedName>
        <fullName evidence="4">CD-NTase-associated protein 12/Pycsar effector protein TIR domain-containing protein</fullName>
    </recommendedName>
</protein>
<comment type="caution">
    <text evidence="2">The sequence shown here is derived from an EMBL/GenBank/DDBJ whole genome shotgun (WGS) entry which is preliminary data.</text>
</comment>
<proteinExistence type="predicted"/>
<dbReference type="RefSeq" id="WP_106000111.1">
    <property type="nucleotide sequence ID" value="NZ_CM009578.1"/>
</dbReference>
<accession>A0A2S8B2V1</accession>